<gene>
    <name evidence="1" type="ORF">PMAYCL1PPCAC_31336</name>
</gene>
<accession>A0AAN5IFK9</accession>
<organism evidence="1 2">
    <name type="scientific">Pristionchus mayeri</name>
    <dbReference type="NCBI Taxonomy" id="1317129"/>
    <lineage>
        <taxon>Eukaryota</taxon>
        <taxon>Metazoa</taxon>
        <taxon>Ecdysozoa</taxon>
        <taxon>Nematoda</taxon>
        <taxon>Chromadorea</taxon>
        <taxon>Rhabditida</taxon>
        <taxon>Rhabditina</taxon>
        <taxon>Diplogasteromorpha</taxon>
        <taxon>Diplogasteroidea</taxon>
        <taxon>Neodiplogasteridae</taxon>
        <taxon>Pristionchus</taxon>
    </lineage>
</organism>
<comment type="caution">
    <text evidence="1">The sequence shown here is derived from an EMBL/GenBank/DDBJ whole genome shotgun (WGS) entry which is preliminary data.</text>
</comment>
<dbReference type="EMBL" id="BTRK01000006">
    <property type="protein sequence ID" value="GMR61141.1"/>
    <property type="molecule type" value="Genomic_DNA"/>
</dbReference>
<keyword evidence="2" id="KW-1185">Reference proteome</keyword>
<dbReference type="AlphaFoldDB" id="A0AAN5IFK9"/>
<feature type="non-terminal residue" evidence="1">
    <location>
        <position position="1"/>
    </location>
</feature>
<reference evidence="2" key="1">
    <citation type="submission" date="2022-10" db="EMBL/GenBank/DDBJ databases">
        <title>Genome assembly of Pristionchus species.</title>
        <authorList>
            <person name="Yoshida K."/>
            <person name="Sommer R.J."/>
        </authorList>
    </citation>
    <scope>NUCLEOTIDE SEQUENCE [LARGE SCALE GENOMIC DNA]</scope>
    <source>
        <strain evidence="2">RS5460</strain>
    </source>
</reference>
<name>A0AAN5IFK9_9BILA</name>
<feature type="non-terminal residue" evidence="1">
    <location>
        <position position="74"/>
    </location>
</feature>
<evidence type="ECO:0000313" key="1">
    <source>
        <dbReference type="EMBL" id="GMR61141.1"/>
    </source>
</evidence>
<sequence>ATCVSPSMDEHHHGVLLIFECVVPGTEKVEIEAILARRPVLVSLAEQLEGNLHALFRVLETLASVCPLVGCYRL</sequence>
<dbReference type="Proteomes" id="UP001328107">
    <property type="component" value="Unassembled WGS sequence"/>
</dbReference>
<protein>
    <submittedName>
        <fullName evidence="1">Uncharacterized protein</fullName>
    </submittedName>
</protein>
<proteinExistence type="predicted"/>
<evidence type="ECO:0000313" key="2">
    <source>
        <dbReference type="Proteomes" id="UP001328107"/>
    </source>
</evidence>